<comment type="caution">
    <text evidence="1">The sequence shown here is derived from an EMBL/GenBank/DDBJ whole genome shotgun (WGS) entry which is preliminary data.</text>
</comment>
<evidence type="ECO:0000313" key="2">
    <source>
        <dbReference type="Proteomes" id="UP000814140"/>
    </source>
</evidence>
<name>A0ACB8T481_9AGAM</name>
<reference evidence="1" key="1">
    <citation type="submission" date="2021-03" db="EMBL/GenBank/DDBJ databases">
        <authorList>
            <consortium name="DOE Joint Genome Institute"/>
            <person name="Ahrendt S."/>
            <person name="Looney B.P."/>
            <person name="Miyauchi S."/>
            <person name="Morin E."/>
            <person name="Drula E."/>
            <person name="Courty P.E."/>
            <person name="Chicoki N."/>
            <person name="Fauchery L."/>
            <person name="Kohler A."/>
            <person name="Kuo A."/>
            <person name="Labutti K."/>
            <person name="Pangilinan J."/>
            <person name="Lipzen A."/>
            <person name="Riley R."/>
            <person name="Andreopoulos W."/>
            <person name="He G."/>
            <person name="Johnson J."/>
            <person name="Barry K.W."/>
            <person name="Grigoriev I.V."/>
            <person name="Nagy L."/>
            <person name="Hibbett D."/>
            <person name="Henrissat B."/>
            <person name="Matheny P.B."/>
            <person name="Labbe J."/>
            <person name="Martin F."/>
        </authorList>
    </citation>
    <scope>NUCLEOTIDE SEQUENCE</scope>
    <source>
        <strain evidence="1">HHB10654</strain>
    </source>
</reference>
<sequence>MRFIYGLVCILIALEFSCALSNPTPDQRPFFSPARDDRVLTPDVMYSIGHIVENHLVPGLTLAVIRADGKSEYGAWGKKTEDGDGMTTDTLFDIGSCSKAFLSAAMGILIDDYAHGRNTTPLPAGLKKLDWDSKLKDILPGEWKLMDHWASEKANLVDILSHVSGLPRHDLSYGPTETLATVVKKMRYLRPAFELREQWSYSNQMYMVGAHIIATYAGSFTKFVDDRIFKPLNMTYSTYLPEVAHASEKTTQTWTPFGRRIPWWFTENWRVELSAGPGGVVSSAEDMDKWVRMLLNKGVDPRTNKTILPRSAFDTIVSAHSVVSGKPSGSPGSSIVGYGLGWARTTLVGHDIIQHGGDVPGSSASVLAALSDGVGVVVLANADKKHEAARAITAALIRKVLALDDTFSLCEPSLGSASAPYEVPSTKEITDVPPYDYTGTYSDKGYGTVALCNASSSSNYCSRVLADFSTVYGASPSPSNSTDLFTEFPSLWSSHLRLTHVKENTFHVSAEYLFPTGYGKNSTPFSMVADEDTASVTFVVEEGNVVGFGLAGLVLEGPTMRQREGGSIKHTTEAWFDKVL</sequence>
<gene>
    <name evidence="1" type="ORF">BV25DRAFT_1854877</name>
</gene>
<evidence type="ECO:0000313" key="1">
    <source>
        <dbReference type="EMBL" id="KAI0063207.1"/>
    </source>
</evidence>
<proteinExistence type="predicted"/>
<accession>A0ACB8T481</accession>
<organism evidence="1 2">
    <name type="scientific">Artomyces pyxidatus</name>
    <dbReference type="NCBI Taxonomy" id="48021"/>
    <lineage>
        <taxon>Eukaryota</taxon>
        <taxon>Fungi</taxon>
        <taxon>Dikarya</taxon>
        <taxon>Basidiomycota</taxon>
        <taxon>Agaricomycotina</taxon>
        <taxon>Agaricomycetes</taxon>
        <taxon>Russulales</taxon>
        <taxon>Auriscalpiaceae</taxon>
        <taxon>Artomyces</taxon>
    </lineage>
</organism>
<dbReference type="Proteomes" id="UP000814140">
    <property type="component" value="Unassembled WGS sequence"/>
</dbReference>
<reference evidence="1" key="2">
    <citation type="journal article" date="2022" name="New Phytol.">
        <title>Evolutionary transition to the ectomycorrhizal habit in the genomes of a hyperdiverse lineage of mushroom-forming fungi.</title>
        <authorList>
            <person name="Looney B."/>
            <person name="Miyauchi S."/>
            <person name="Morin E."/>
            <person name="Drula E."/>
            <person name="Courty P.E."/>
            <person name="Kohler A."/>
            <person name="Kuo A."/>
            <person name="LaButti K."/>
            <person name="Pangilinan J."/>
            <person name="Lipzen A."/>
            <person name="Riley R."/>
            <person name="Andreopoulos W."/>
            <person name="He G."/>
            <person name="Johnson J."/>
            <person name="Nolan M."/>
            <person name="Tritt A."/>
            <person name="Barry K.W."/>
            <person name="Grigoriev I.V."/>
            <person name="Nagy L.G."/>
            <person name="Hibbett D."/>
            <person name="Henrissat B."/>
            <person name="Matheny P.B."/>
            <person name="Labbe J."/>
            <person name="Martin F.M."/>
        </authorList>
    </citation>
    <scope>NUCLEOTIDE SEQUENCE</scope>
    <source>
        <strain evidence="1">HHB10654</strain>
    </source>
</reference>
<protein>
    <submittedName>
        <fullName evidence="1">Beta-lactamase/transpeptidase-like protein</fullName>
    </submittedName>
</protein>
<dbReference type="EMBL" id="MU277204">
    <property type="protein sequence ID" value="KAI0063207.1"/>
    <property type="molecule type" value="Genomic_DNA"/>
</dbReference>
<keyword evidence="2" id="KW-1185">Reference proteome</keyword>